<dbReference type="InterPro" id="IPR004244">
    <property type="entry name" value="Transposase_22"/>
</dbReference>
<protein>
    <submittedName>
        <fullName evidence="3">Uncharacterized protein</fullName>
    </submittedName>
</protein>
<dbReference type="PANTHER" id="PTHR11505">
    <property type="entry name" value="L1 TRANSPOSABLE ELEMENT-RELATED"/>
    <property type="match status" value="1"/>
</dbReference>
<feature type="coiled-coil region" evidence="1">
    <location>
        <begin position="35"/>
        <end position="65"/>
    </location>
</feature>
<name>A0A6A4VVB0_AMPAM</name>
<keyword evidence="1" id="KW-0175">Coiled coil</keyword>
<evidence type="ECO:0000313" key="4">
    <source>
        <dbReference type="Proteomes" id="UP000440578"/>
    </source>
</evidence>
<keyword evidence="4" id="KW-1185">Reference proteome</keyword>
<proteinExistence type="predicted"/>
<evidence type="ECO:0000313" key="3">
    <source>
        <dbReference type="EMBL" id="KAF0297593.1"/>
    </source>
</evidence>
<dbReference type="EMBL" id="VIIS01001479">
    <property type="protein sequence ID" value="KAF0297593.1"/>
    <property type="molecule type" value="Genomic_DNA"/>
</dbReference>
<dbReference type="OrthoDB" id="10066957at2759"/>
<dbReference type="Proteomes" id="UP000440578">
    <property type="component" value="Unassembled WGS sequence"/>
</dbReference>
<comment type="caution">
    <text evidence="3">The sequence shown here is derived from an EMBL/GenBank/DDBJ whole genome shotgun (WGS) entry which is preliminary data.</text>
</comment>
<evidence type="ECO:0000256" key="1">
    <source>
        <dbReference type="SAM" id="Coils"/>
    </source>
</evidence>
<evidence type="ECO:0000256" key="2">
    <source>
        <dbReference type="SAM" id="MobiDB-lite"/>
    </source>
</evidence>
<dbReference type="Gene3D" id="3.30.70.1820">
    <property type="entry name" value="L1 transposable element, RRM domain"/>
    <property type="match status" value="1"/>
</dbReference>
<feature type="region of interest" description="Disordered" evidence="2">
    <location>
        <begin position="216"/>
        <end position="252"/>
    </location>
</feature>
<sequence>MEAKDIKKAMMDCLKDDDVQSLLLGKMEAIVAKAVAAKDQEIAELKDQLRRTNDQLNELEQYSRRLCVNIAGVPETANESTDQLVTDLAKMAGVAIAPADIDRTHRIGKPGTGKARPIIVRFANFTKRQELYNARRELRKPRPVRGSTVTPEVAGRTFLSDNLTRQNQHTMYVARNMKKEGKIHSAWTDVGKMKIRIREGAQKTVIRSLEDLYAAVDPDRRPGDAAAAPSDDEGFRPVPGRGRSGRRDRAAR</sequence>
<gene>
    <name evidence="3" type="ORF">FJT64_004937</name>
</gene>
<reference evidence="3 4" key="1">
    <citation type="submission" date="2019-07" db="EMBL/GenBank/DDBJ databases">
        <title>Draft genome assembly of a fouling barnacle, Amphibalanus amphitrite (Darwin, 1854): The first reference genome for Thecostraca.</title>
        <authorList>
            <person name="Kim W."/>
        </authorList>
    </citation>
    <scope>NUCLEOTIDE SEQUENCE [LARGE SCALE GENOMIC DNA]</scope>
    <source>
        <strain evidence="3">SNU_AA5</strain>
        <tissue evidence="3">Soma without cirri and trophi</tissue>
    </source>
</reference>
<accession>A0A6A4VVB0</accession>
<dbReference type="AlphaFoldDB" id="A0A6A4VVB0"/>
<organism evidence="3 4">
    <name type="scientific">Amphibalanus amphitrite</name>
    <name type="common">Striped barnacle</name>
    <name type="synonym">Balanus amphitrite</name>
    <dbReference type="NCBI Taxonomy" id="1232801"/>
    <lineage>
        <taxon>Eukaryota</taxon>
        <taxon>Metazoa</taxon>
        <taxon>Ecdysozoa</taxon>
        <taxon>Arthropoda</taxon>
        <taxon>Crustacea</taxon>
        <taxon>Multicrustacea</taxon>
        <taxon>Cirripedia</taxon>
        <taxon>Thoracica</taxon>
        <taxon>Thoracicalcarea</taxon>
        <taxon>Balanomorpha</taxon>
        <taxon>Balanoidea</taxon>
        <taxon>Balanidae</taxon>
        <taxon>Amphibalaninae</taxon>
        <taxon>Amphibalanus</taxon>
    </lineage>
</organism>